<dbReference type="EMBL" id="BSFP01000047">
    <property type="protein sequence ID" value="GLL04635.1"/>
    <property type="molecule type" value="Genomic_DNA"/>
</dbReference>
<feature type="domain" description="YrdC-like" evidence="11">
    <location>
        <begin position="195"/>
        <end position="387"/>
    </location>
</feature>
<keyword evidence="4" id="KW-0479">Metal-binding</keyword>
<feature type="domain" description="Acylphosphatase-like" evidence="10">
    <location>
        <begin position="1"/>
        <end position="85"/>
    </location>
</feature>
<dbReference type="Gene3D" id="3.30.420.360">
    <property type="match status" value="1"/>
</dbReference>
<dbReference type="InterPro" id="IPR017968">
    <property type="entry name" value="Acylphosphatase_CS"/>
</dbReference>
<dbReference type="SUPFAM" id="SSF55821">
    <property type="entry name" value="YrdC/RibB"/>
    <property type="match status" value="1"/>
</dbReference>
<dbReference type="InterPro" id="IPR041440">
    <property type="entry name" value="HypF_C"/>
</dbReference>
<evidence type="ECO:0000256" key="2">
    <source>
        <dbReference type="ARBA" id="ARBA00008097"/>
    </source>
</evidence>
<comment type="caution">
    <text evidence="12">The sequence shown here is derived from an EMBL/GenBank/DDBJ whole genome shotgun (WGS) entry which is preliminary data.</text>
</comment>
<sequence length="773" mass="80517">MVVEGVVQGVGFRPFVYRLAAELGLSGAVGNDSTCVTVDVQGTGEAVATFLRRVAAEAPPLARVTGVRARPAAAVPGRHGFRIVGSQTAAGTRTLVPPDTAVCDSCLLELFNPADRRYRHPFITCTNCGPRFTIITGLPYDRQATTMAGFPMCPDCSAEYHDPADRRFHAQPVCCPRCGPKLWFRADGAIVAGADAALAAAQRALAAGQIVAVKGIGGYHLACTVTDDAALRRLRERKGRGDKPFAVLVRDLAGAARLACLDAAEAQVLSGPAHPIVLLRRRSDAPMGELVAPGNPLVGLLLPYSPLHHLLLAPVPGAAGCAPEAIVLTSGNLADEPICYDGAEAETLLSGIADAFLDHDRPIHVPCDDSVVRVVDGQELPIRRSRGYAPLPVDLGRPVPAVLAVGGELKTTFCLTQGRYAFCSQHLGDMGSPATLAALDRAVEHLTDLYGVRPQAIAADAHPAYQTGAWARRYRGARPLPLVQHHHAHVIALLAEHARLGEPIIGIAFDGTGYGTDGTIWGGEVLLVGADPSRFRRVGHLRPIALPGGDAAVRHPWRVALAHLTAAGLAWEPWLAPVATARPAEVRLLRAQLDAGLACVPCTSMGRLFDAVAALLGVRQQIGYEGQAAIELEALADAAGAADLTAPGATAGEFIVDAAGLLDPGPVLAGLLAGLDAGTPAATLAAGFHEAVAAAVVRVAELTGRRHGVALVGLTGGVFQNVRLLRASRRRLEAAGFEVLVHRQVPPNDGGLALGQAVIAASAGWDTPARKDG</sequence>
<feature type="active site" evidence="9">
    <location>
        <position position="31"/>
    </location>
</feature>
<evidence type="ECO:0000313" key="13">
    <source>
        <dbReference type="Proteomes" id="UP001143480"/>
    </source>
</evidence>
<organism evidence="12 13">
    <name type="scientific">Dactylosporangium matsuzakiense</name>
    <dbReference type="NCBI Taxonomy" id="53360"/>
    <lineage>
        <taxon>Bacteria</taxon>
        <taxon>Bacillati</taxon>
        <taxon>Actinomycetota</taxon>
        <taxon>Actinomycetes</taxon>
        <taxon>Micromonosporales</taxon>
        <taxon>Micromonosporaceae</taxon>
        <taxon>Dactylosporangium</taxon>
    </lineage>
</organism>
<dbReference type="Pfam" id="PF00708">
    <property type="entry name" value="Acylphosphatase"/>
    <property type="match status" value="1"/>
</dbReference>
<keyword evidence="3" id="KW-0436">Ligase</keyword>
<evidence type="ECO:0000259" key="10">
    <source>
        <dbReference type="PROSITE" id="PS51160"/>
    </source>
</evidence>
<dbReference type="InterPro" id="IPR004421">
    <property type="entry name" value="Carbamoyltransferase_HypF"/>
</dbReference>
<dbReference type="GO" id="GO:0008270">
    <property type="term" value="F:zinc ion binding"/>
    <property type="evidence" value="ECO:0007669"/>
    <property type="project" value="UniProtKB-KW"/>
</dbReference>
<dbReference type="Gene3D" id="3.30.110.120">
    <property type="match status" value="1"/>
</dbReference>
<dbReference type="InterPro" id="IPR036046">
    <property type="entry name" value="Acylphosphatase-like_dom_sf"/>
</dbReference>
<keyword evidence="9" id="KW-0378">Hydrolase</keyword>
<evidence type="ECO:0000256" key="8">
    <source>
        <dbReference type="PIRNR" id="PIRNR006256"/>
    </source>
</evidence>
<dbReference type="GO" id="GO:0051604">
    <property type="term" value="P:protein maturation"/>
    <property type="evidence" value="ECO:0007669"/>
    <property type="project" value="TreeGrafter"/>
</dbReference>
<dbReference type="RefSeq" id="WP_271189721.1">
    <property type="nucleotide sequence ID" value="NZ_BSFP01000047.1"/>
</dbReference>
<dbReference type="SUPFAM" id="SSF53067">
    <property type="entry name" value="Actin-like ATPase domain"/>
    <property type="match status" value="1"/>
</dbReference>
<protein>
    <recommendedName>
        <fullName evidence="8">Carbamoyltransferase</fullName>
        <ecNumber evidence="8">6.2.-.-</ecNumber>
    </recommendedName>
</protein>
<comment type="similarity">
    <text evidence="2 8">Belongs to the carbamoyltransferase HypF family.</text>
</comment>
<dbReference type="NCBIfam" id="TIGR00143">
    <property type="entry name" value="hypF"/>
    <property type="match status" value="1"/>
</dbReference>
<dbReference type="GO" id="GO:0016874">
    <property type="term" value="F:ligase activity"/>
    <property type="evidence" value="ECO:0007669"/>
    <property type="project" value="UniProtKB-UniRule"/>
</dbReference>
<dbReference type="InterPro" id="IPR006070">
    <property type="entry name" value="Sua5-like_dom"/>
</dbReference>
<dbReference type="InterPro" id="IPR055128">
    <property type="entry name" value="HypF_C_2"/>
</dbReference>
<dbReference type="GO" id="GO:0003725">
    <property type="term" value="F:double-stranded RNA binding"/>
    <property type="evidence" value="ECO:0007669"/>
    <property type="project" value="InterPro"/>
</dbReference>
<comment type="catalytic activity">
    <reaction evidence="7">
        <text>C-terminal L-cysteinyl-[HypE protein] + carbamoyl phosphate + ATP + H2O = C-terminal S-carboxamide-L-cysteinyl-[HypE protein] + AMP + phosphate + diphosphate + H(+)</text>
        <dbReference type="Rhea" id="RHEA:55636"/>
        <dbReference type="Rhea" id="RHEA-COMP:14247"/>
        <dbReference type="Rhea" id="RHEA-COMP:14392"/>
        <dbReference type="ChEBI" id="CHEBI:15377"/>
        <dbReference type="ChEBI" id="CHEBI:15378"/>
        <dbReference type="ChEBI" id="CHEBI:30616"/>
        <dbReference type="ChEBI" id="CHEBI:33019"/>
        <dbReference type="ChEBI" id="CHEBI:43474"/>
        <dbReference type="ChEBI" id="CHEBI:58228"/>
        <dbReference type="ChEBI" id="CHEBI:76913"/>
        <dbReference type="ChEBI" id="CHEBI:139126"/>
        <dbReference type="ChEBI" id="CHEBI:456215"/>
    </reaction>
</comment>
<evidence type="ECO:0000256" key="7">
    <source>
        <dbReference type="ARBA" id="ARBA00048220"/>
    </source>
</evidence>
<dbReference type="GO" id="GO:0003998">
    <property type="term" value="F:acylphosphatase activity"/>
    <property type="evidence" value="ECO:0007669"/>
    <property type="project" value="UniProtKB-EC"/>
</dbReference>
<dbReference type="Gene3D" id="3.30.420.40">
    <property type="match status" value="1"/>
</dbReference>
<gene>
    <name evidence="12" type="primary">hypF_1</name>
    <name evidence="12" type="ORF">GCM10017581_063820</name>
</gene>
<dbReference type="AlphaFoldDB" id="A0A9W6KPG0"/>
<keyword evidence="6" id="KW-0862">Zinc</keyword>
<dbReference type="Gene3D" id="3.90.870.50">
    <property type="match status" value="1"/>
</dbReference>
<dbReference type="InterPro" id="IPR043129">
    <property type="entry name" value="ATPase_NBD"/>
</dbReference>
<dbReference type="InterPro" id="IPR011125">
    <property type="entry name" value="Znf_HypF"/>
</dbReference>
<dbReference type="GO" id="GO:0016743">
    <property type="term" value="F:carboxyl- or carbamoyltransferase activity"/>
    <property type="evidence" value="ECO:0007669"/>
    <property type="project" value="UniProtKB-UniRule"/>
</dbReference>
<keyword evidence="5" id="KW-0863">Zinc-finger</keyword>
<dbReference type="InterPro" id="IPR001792">
    <property type="entry name" value="Acylphosphatase-like_dom"/>
</dbReference>
<evidence type="ECO:0000256" key="6">
    <source>
        <dbReference type="ARBA" id="ARBA00022833"/>
    </source>
</evidence>
<dbReference type="PIRSF" id="PIRSF006256">
    <property type="entry name" value="CMPcnvr_hdrg_mat"/>
    <property type="match status" value="1"/>
</dbReference>
<dbReference type="SUPFAM" id="SSF54975">
    <property type="entry name" value="Acylphosphatase/BLUF domain-like"/>
    <property type="match status" value="1"/>
</dbReference>
<feature type="active site" evidence="9">
    <location>
        <position position="13"/>
    </location>
</feature>
<proteinExistence type="inferred from homology"/>
<comment type="pathway">
    <text evidence="1">Protein modification; [NiFe] hydrogenase maturation.</text>
</comment>
<comment type="catalytic activity">
    <reaction evidence="9">
        <text>an acyl phosphate + H2O = a carboxylate + phosphate + H(+)</text>
        <dbReference type="Rhea" id="RHEA:14965"/>
        <dbReference type="ChEBI" id="CHEBI:15377"/>
        <dbReference type="ChEBI" id="CHEBI:15378"/>
        <dbReference type="ChEBI" id="CHEBI:29067"/>
        <dbReference type="ChEBI" id="CHEBI:43474"/>
        <dbReference type="ChEBI" id="CHEBI:59918"/>
        <dbReference type="EC" id="3.6.1.7"/>
    </reaction>
</comment>
<dbReference type="EC" id="6.2.-.-" evidence="8"/>
<dbReference type="Proteomes" id="UP001143480">
    <property type="component" value="Unassembled WGS sequence"/>
</dbReference>
<dbReference type="PANTHER" id="PTHR42959:SF1">
    <property type="entry name" value="CARBAMOYLTRANSFERASE HYPF"/>
    <property type="match status" value="1"/>
</dbReference>
<accession>A0A9W6KPG0</accession>
<evidence type="ECO:0000256" key="1">
    <source>
        <dbReference type="ARBA" id="ARBA00004711"/>
    </source>
</evidence>
<reference evidence="12" key="1">
    <citation type="journal article" date="2014" name="Int. J. Syst. Evol. Microbiol.">
        <title>Complete genome sequence of Corynebacterium casei LMG S-19264T (=DSM 44701T), isolated from a smear-ripened cheese.</title>
        <authorList>
            <consortium name="US DOE Joint Genome Institute (JGI-PGF)"/>
            <person name="Walter F."/>
            <person name="Albersmeier A."/>
            <person name="Kalinowski J."/>
            <person name="Ruckert C."/>
        </authorList>
    </citation>
    <scope>NUCLEOTIDE SEQUENCE</scope>
    <source>
        <strain evidence="12">VKM Ac-1321</strain>
    </source>
</reference>
<dbReference type="PROSITE" id="PS00150">
    <property type="entry name" value="ACYLPHOSPHATASE_1"/>
    <property type="match status" value="1"/>
</dbReference>
<reference evidence="12" key="2">
    <citation type="submission" date="2023-01" db="EMBL/GenBank/DDBJ databases">
        <authorList>
            <person name="Sun Q."/>
            <person name="Evtushenko L."/>
        </authorList>
    </citation>
    <scope>NUCLEOTIDE SEQUENCE</scope>
    <source>
        <strain evidence="12">VKM Ac-1321</strain>
    </source>
</reference>
<dbReference type="InterPro" id="IPR017945">
    <property type="entry name" value="DHBP_synth_RibB-like_a/b_dom"/>
</dbReference>
<dbReference type="Pfam" id="PF01300">
    <property type="entry name" value="Sua5_yciO_yrdC"/>
    <property type="match status" value="1"/>
</dbReference>
<evidence type="ECO:0000313" key="12">
    <source>
        <dbReference type="EMBL" id="GLL04635.1"/>
    </source>
</evidence>
<evidence type="ECO:0000256" key="5">
    <source>
        <dbReference type="ARBA" id="ARBA00022771"/>
    </source>
</evidence>
<dbReference type="Pfam" id="PF22521">
    <property type="entry name" value="HypF_C_2"/>
    <property type="match status" value="1"/>
</dbReference>
<evidence type="ECO:0000256" key="9">
    <source>
        <dbReference type="PROSITE-ProRule" id="PRU00520"/>
    </source>
</evidence>
<dbReference type="PROSITE" id="PS51160">
    <property type="entry name" value="ACYLPHOSPHATASE_3"/>
    <property type="match status" value="1"/>
</dbReference>
<evidence type="ECO:0000259" key="11">
    <source>
        <dbReference type="PROSITE" id="PS51163"/>
    </source>
</evidence>
<evidence type="ECO:0000256" key="4">
    <source>
        <dbReference type="ARBA" id="ARBA00022723"/>
    </source>
</evidence>
<dbReference type="InterPro" id="IPR051060">
    <property type="entry name" value="Carbamoyltrans_HypF-like"/>
</dbReference>
<dbReference type="PANTHER" id="PTHR42959">
    <property type="entry name" value="CARBAMOYLTRANSFERASE"/>
    <property type="match status" value="1"/>
</dbReference>
<dbReference type="Pfam" id="PF17788">
    <property type="entry name" value="HypF_C"/>
    <property type="match status" value="1"/>
</dbReference>
<keyword evidence="13" id="KW-1185">Reference proteome</keyword>
<dbReference type="PROSITE" id="PS51163">
    <property type="entry name" value="YRDC"/>
    <property type="match status" value="1"/>
</dbReference>
<evidence type="ECO:0000256" key="3">
    <source>
        <dbReference type="ARBA" id="ARBA00022598"/>
    </source>
</evidence>
<name>A0A9W6KPG0_9ACTN</name>
<dbReference type="Pfam" id="PF07503">
    <property type="entry name" value="zf-HYPF"/>
    <property type="match status" value="2"/>
</dbReference>